<evidence type="ECO:0000256" key="3">
    <source>
        <dbReference type="ARBA" id="ARBA00012086"/>
    </source>
</evidence>
<evidence type="ECO:0000256" key="6">
    <source>
        <dbReference type="ARBA" id="ARBA00022915"/>
    </source>
</evidence>
<comment type="catalytic activity">
    <reaction evidence="10">
        <text>L-aspartate 4-semialdehyde + pyruvate = (2S,4S)-4-hydroxy-2,3,4,5-tetrahydrodipicolinate + H2O + H(+)</text>
        <dbReference type="Rhea" id="RHEA:34171"/>
        <dbReference type="ChEBI" id="CHEBI:15361"/>
        <dbReference type="ChEBI" id="CHEBI:15377"/>
        <dbReference type="ChEBI" id="CHEBI:15378"/>
        <dbReference type="ChEBI" id="CHEBI:67139"/>
        <dbReference type="ChEBI" id="CHEBI:537519"/>
        <dbReference type="EC" id="4.3.3.7"/>
    </reaction>
</comment>
<gene>
    <name evidence="11" type="ORF">METZ01_LOCUS358774</name>
</gene>
<dbReference type="GO" id="GO:0005829">
    <property type="term" value="C:cytosol"/>
    <property type="evidence" value="ECO:0007669"/>
    <property type="project" value="TreeGrafter"/>
</dbReference>
<keyword evidence="8" id="KW-0456">Lyase</keyword>
<reference evidence="11" key="1">
    <citation type="submission" date="2018-05" db="EMBL/GenBank/DDBJ databases">
        <authorList>
            <person name="Lanie J.A."/>
            <person name="Ng W.-L."/>
            <person name="Kazmierczak K.M."/>
            <person name="Andrzejewski T.M."/>
            <person name="Davidsen T.M."/>
            <person name="Wayne K.J."/>
            <person name="Tettelin H."/>
            <person name="Glass J.I."/>
            <person name="Rusch D."/>
            <person name="Podicherti R."/>
            <person name="Tsui H.-C.T."/>
            <person name="Winkler M.E."/>
        </authorList>
    </citation>
    <scope>NUCLEOTIDE SEQUENCE</scope>
</reference>
<dbReference type="InterPro" id="IPR013785">
    <property type="entry name" value="Aldolase_TIM"/>
</dbReference>
<dbReference type="GO" id="GO:0019877">
    <property type="term" value="P:diaminopimelate biosynthetic process"/>
    <property type="evidence" value="ECO:0007669"/>
    <property type="project" value="UniProtKB-KW"/>
</dbReference>
<dbReference type="InterPro" id="IPR005263">
    <property type="entry name" value="DapA"/>
</dbReference>
<evidence type="ECO:0000313" key="11">
    <source>
        <dbReference type="EMBL" id="SVD05920.1"/>
    </source>
</evidence>
<dbReference type="Pfam" id="PF00701">
    <property type="entry name" value="DHDPS"/>
    <property type="match status" value="1"/>
</dbReference>
<keyword evidence="6" id="KW-0220">Diaminopimelate biosynthesis</keyword>
<dbReference type="InterPro" id="IPR002220">
    <property type="entry name" value="DapA-like"/>
</dbReference>
<comment type="function">
    <text evidence="1">Catalyzes the condensation of (S)-aspartate-beta-semialdehyde [(S)-ASA] and pyruvate to 4-hydroxy-tetrahydrodipicolinate (HTPA).</text>
</comment>
<evidence type="ECO:0000256" key="2">
    <source>
        <dbReference type="ARBA" id="ARBA00005120"/>
    </source>
</evidence>
<dbReference type="NCBIfam" id="TIGR00674">
    <property type="entry name" value="dapA"/>
    <property type="match status" value="1"/>
</dbReference>
<dbReference type="PRINTS" id="PR00146">
    <property type="entry name" value="DHPICSNTHASE"/>
</dbReference>
<dbReference type="GO" id="GO:0009089">
    <property type="term" value="P:lysine biosynthetic process via diaminopimelate"/>
    <property type="evidence" value="ECO:0007669"/>
    <property type="project" value="UniProtKB-UniPathway"/>
</dbReference>
<dbReference type="PROSITE" id="PS00665">
    <property type="entry name" value="DHDPS_1"/>
    <property type="match status" value="1"/>
</dbReference>
<organism evidence="11">
    <name type="scientific">marine metagenome</name>
    <dbReference type="NCBI Taxonomy" id="408172"/>
    <lineage>
        <taxon>unclassified sequences</taxon>
        <taxon>metagenomes</taxon>
        <taxon>ecological metagenomes</taxon>
    </lineage>
</organism>
<evidence type="ECO:0000256" key="7">
    <source>
        <dbReference type="ARBA" id="ARBA00023154"/>
    </source>
</evidence>
<dbReference type="PANTHER" id="PTHR12128:SF66">
    <property type="entry name" value="4-HYDROXY-2-OXOGLUTARATE ALDOLASE, MITOCHONDRIAL"/>
    <property type="match status" value="1"/>
</dbReference>
<feature type="non-terminal residue" evidence="11">
    <location>
        <position position="164"/>
    </location>
</feature>
<proteinExistence type="predicted"/>
<dbReference type="SMART" id="SM01130">
    <property type="entry name" value="DHDPS"/>
    <property type="match status" value="1"/>
</dbReference>
<keyword evidence="7" id="KW-0457">Lysine biosynthesis</keyword>
<accession>A0A382S7M5</accession>
<keyword evidence="5" id="KW-0028">Amino-acid biosynthesis</keyword>
<sequence length="164" mass="17388">MFSGSITALITPFREGRVDEKAFQDLVEWQIQQGVHGLVPCGTTGESPSLTHEEHERVVDLCIEVAATRVPVIAGTGSNSTAEAVSLTQHAAAAGAAAALVVMPYYNKPTAEGQYQHFKAIAENAEIPIIIYNIPGRCVVDMTVDTMGQLAKIPNIIGVKDATG</sequence>
<dbReference type="UniPathway" id="UPA00034">
    <property type="reaction ID" value="UER00017"/>
</dbReference>
<keyword evidence="9" id="KW-0704">Schiff base</keyword>
<dbReference type="EMBL" id="UINC01127056">
    <property type="protein sequence ID" value="SVD05920.1"/>
    <property type="molecule type" value="Genomic_DNA"/>
</dbReference>
<dbReference type="EC" id="4.3.3.7" evidence="3"/>
<evidence type="ECO:0000256" key="8">
    <source>
        <dbReference type="ARBA" id="ARBA00023239"/>
    </source>
</evidence>
<dbReference type="GO" id="GO:0008840">
    <property type="term" value="F:4-hydroxy-tetrahydrodipicolinate synthase activity"/>
    <property type="evidence" value="ECO:0007669"/>
    <property type="project" value="UniProtKB-EC"/>
</dbReference>
<dbReference type="SUPFAM" id="SSF51569">
    <property type="entry name" value="Aldolase"/>
    <property type="match status" value="1"/>
</dbReference>
<keyword evidence="4" id="KW-0963">Cytoplasm</keyword>
<evidence type="ECO:0000256" key="5">
    <source>
        <dbReference type="ARBA" id="ARBA00022605"/>
    </source>
</evidence>
<evidence type="ECO:0000256" key="1">
    <source>
        <dbReference type="ARBA" id="ARBA00003294"/>
    </source>
</evidence>
<name>A0A382S7M5_9ZZZZ</name>
<dbReference type="CDD" id="cd00950">
    <property type="entry name" value="DHDPS"/>
    <property type="match status" value="1"/>
</dbReference>
<dbReference type="AlphaFoldDB" id="A0A382S7M5"/>
<dbReference type="Gene3D" id="3.20.20.70">
    <property type="entry name" value="Aldolase class I"/>
    <property type="match status" value="1"/>
</dbReference>
<comment type="pathway">
    <text evidence="2">Amino-acid biosynthesis; L-lysine biosynthesis via DAP pathway; (S)-tetrahydrodipicolinate from L-aspartate: step 3/4.</text>
</comment>
<protein>
    <recommendedName>
        <fullName evidence="3">4-hydroxy-tetrahydrodipicolinate synthase</fullName>
        <ecNumber evidence="3">4.3.3.7</ecNumber>
    </recommendedName>
</protein>
<evidence type="ECO:0000256" key="10">
    <source>
        <dbReference type="ARBA" id="ARBA00047836"/>
    </source>
</evidence>
<evidence type="ECO:0000256" key="9">
    <source>
        <dbReference type="ARBA" id="ARBA00023270"/>
    </source>
</evidence>
<dbReference type="PANTHER" id="PTHR12128">
    <property type="entry name" value="DIHYDRODIPICOLINATE SYNTHASE"/>
    <property type="match status" value="1"/>
</dbReference>
<evidence type="ECO:0000256" key="4">
    <source>
        <dbReference type="ARBA" id="ARBA00022490"/>
    </source>
</evidence>
<dbReference type="InterPro" id="IPR020624">
    <property type="entry name" value="Schiff_base-form_aldolases_CS"/>
</dbReference>